<dbReference type="PIRSF" id="PIRSF039032">
    <property type="entry name" value="HigB-2"/>
    <property type="match status" value="1"/>
</dbReference>
<proteinExistence type="predicted"/>
<dbReference type="Pfam" id="PF06296">
    <property type="entry name" value="RelE"/>
    <property type="match status" value="1"/>
</dbReference>
<comment type="caution">
    <text evidence="1">The sequence shown here is derived from an EMBL/GenBank/DDBJ whole genome shotgun (WGS) entry which is preliminary data.</text>
</comment>
<accession>A0A916W9L0</accession>
<evidence type="ECO:0000313" key="1">
    <source>
        <dbReference type="EMBL" id="GGA78314.1"/>
    </source>
</evidence>
<name>A0A916W9L0_9HYPH</name>
<dbReference type="AlphaFoldDB" id="A0A916W9L0"/>
<organism evidence="1 2">
    <name type="scientific">Brucella endophytica</name>
    <dbReference type="NCBI Taxonomy" id="1963359"/>
    <lineage>
        <taxon>Bacteria</taxon>
        <taxon>Pseudomonadati</taxon>
        <taxon>Pseudomonadota</taxon>
        <taxon>Alphaproteobacteria</taxon>
        <taxon>Hyphomicrobiales</taxon>
        <taxon>Brucellaceae</taxon>
        <taxon>Brucella/Ochrobactrum group</taxon>
        <taxon>Brucella</taxon>
    </lineage>
</organism>
<gene>
    <name evidence="1" type="primary">higB-2</name>
    <name evidence="1" type="ORF">GCM10011491_01840</name>
</gene>
<dbReference type="Proteomes" id="UP000646478">
    <property type="component" value="Unassembled WGS sequence"/>
</dbReference>
<dbReference type="EMBL" id="BMHH01000001">
    <property type="protein sequence ID" value="GGA78314.1"/>
    <property type="molecule type" value="Genomic_DNA"/>
</dbReference>
<reference evidence="1" key="2">
    <citation type="submission" date="2020-09" db="EMBL/GenBank/DDBJ databases">
        <authorList>
            <person name="Sun Q."/>
            <person name="Zhou Y."/>
        </authorList>
    </citation>
    <scope>NUCLEOTIDE SEQUENCE</scope>
    <source>
        <strain evidence="1">CGMCC 1.15082</strain>
    </source>
</reference>
<keyword evidence="2" id="KW-1185">Reference proteome</keyword>
<dbReference type="InterPro" id="IPR009387">
    <property type="entry name" value="HigB-2"/>
</dbReference>
<reference evidence="1" key="1">
    <citation type="journal article" date="2014" name="Int. J. Syst. Evol. Microbiol.">
        <title>Complete genome sequence of Corynebacterium casei LMG S-19264T (=DSM 44701T), isolated from a smear-ripened cheese.</title>
        <authorList>
            <consortium name="US DOE Joint Genome Institute (JGI-PGF)"/>
            <person name="Walter F."/>
            <person name="Albersmeier A."/>
            <person name="Kalinowski J."/>
            <person name="Ruckert C."/>
        </authorList>
    </citation>
    <scope>NUCLEOTIDE SEQUENCE</scope>
    <source>
        <strain evidence="1">CGMCC 1.15082</strain>
    </source>
</reference>
<evidence type="ECO:0000313" key="2">
    <source>
        <dbReference type="Proteomes" id="UP000646478"/>
    </source>
</evidence>
<protein>
    <submittedName>
        <fullName evidence="1">Toxin HigB-2</fullName>
    </submittedName>
</protein>
<sequence>MQTVAELNIFRKHAEIAEMSDEDIDALVAYLAENPMAGEEIQGTGGCRKVRFAISGNNKGKSGGVRTITFYSGQAMPVFLITVFGKSQKVNLTKAERNSLKKLADAIVHEYAARIRPFTTGESA</sequence>
<dbReference type="RefSeq" id="WP_188820539.1">
    <property type="nucleotide sequence ID" value="NZ_BMHH01000001.1"/>
</dbReference>